<gene>
    <name evidence="2" type="ORF">PDIGIT_LOCUS9358</name>
</gene>
<protein>
    <submittedName>
        <fullName evidence="2">Uncharacterized protein</fullName>
    </submittedName>
</protein>
<evidence type="ECO:0000313" key="3">
    <source>
        <dbReference type="Proteomes" id="UP001152607"/>
    </source>
</evidence>
<keyword evidence="3" id="KW-1185">Reference proteome</keyword>
<dbReference type="Proteomes" id="UP001152607">
    <property type="component" value="Unassembled WGS sequence"/>
</dbReference>
<name>A0A9W4UID8_9PLEO</name>
<comment type="caution">
    <text evidence="2">The sequence shown here is derived from an EMBL/GenBank/DDBJ whole genome shotgun (WGS) entry which is preliminary data.</text>
</comment>
<dbReference type="EMBL" id="CAOQHR010000006">
    <property type="protein sequence ID" value="CAI6336264.1"/>
    <property type="molecule type" value="Genomic_DNA"/>
</dbReference>
<accession>A0A9W4UID8</accession>
<organism evidence="2 3">
    <name type="scientific">Periconia digitata</name>
    <dbReference type="NCBI Taxonomy" id="1303443"/>
    <lineage>
        <taxon>Eukaryota</taxon>
        <taxon>Fungi</taxon>
        <taxon>Dikarya</taxon>
        <taxon>Ascomycota</taxon>
        <taxon>Pezizomycotina</taxon>
        <taxon>Dothideomycetes</taxon>
        <taxon>Pleosporomycetidae</taxon>
        <taxon>Pleosporales</taxon>
        <taxon>Massarineae</taxon>
        <taxon>Periconiaceae</taxon>
        <taxon>Periconia</taxon>
    </lineage>
</organism>
<dbReference type="AlphaFoldDB" id="A0A9W4UID8"/>
<evidence type="ECO:0000256" key="1">
    <source>
        <dbReference type="SAM" id="MobiDB-lite"/>
    </source>
</evidence>
<feature type="region of interest" description="Disordered" evidence="1">
    <location>
        <begin position="89"/>
        <end position="113"/>
    </location>
</feature>
<evidence type="ECO:0000313" key="2">
    <source>
        <dbReference type="EMBL" id="CAI6336264.1"/>
    </source>
</evidence>
<sequence>MVALLDLIPGTALALDLCKDSINIRSSIRTVITDGRSIIALARAKEGISKQTYHLVDTSTSQFTVTLARASGSGHVRTFFAVCHGCGSEEEGGEDSDGLHGEWKGRESVFGGW</sequence>
<feature type="compositionally biased region" description="Basic and acidic residues" evidence="1">
    <location>
        <begin position="97"/>
        <end position="107"/>
    </location>
</feature>
<proteinExistence type="predicted"/>
<reference evidence="2" key="1">
    <citation type="submission" date="2023-01" db="EMBL/GenBank/DDBJ databases">
        <authorList>
            <person name="Van Ghelder C."/>
            <person name="Rancurel C."/>
        </authorList>
    </citation>
    <scope>NUCLEOTIDE SEQUENCE</scope>
    <source>
        <strain evidence="2">CNCM I-4278</strain>
    </source>
</reference>